<dbReference type="GO" id="GO:0008233">
    <property type="term" value="F:peptidase activity"/>
    <property type="evidence" value="ECO:0007669"/>
    <property type="project" value="UniProtKB-KW"/>
</dbReference>
<evidence type="ECO:0000313" key="3">
    <source>
        <dbReference type="Proteomes" id="UP001165541"/>
    </source>
</evidence>
<accession>A0ABT0YKM0</accession>
<dbReference type="RefSeq" id="WP_251776605.1">
    <property type="nucleotide sequence ID" value="NZ_JAMKFE010000002.1"/>
</dbReference>
<reference evidence="2" key="1">
    <citation type="submission" date="2022-05" db="EMBL/GenBank/DDBJ databases">
        <title>Schlegelella sp. nov., isolated from mangrove soil.</title>
        <authorList>
            <person name="Liu Y."/>
            <person name="Ge X."/>
            <person name="Liu W."/>
        </authorList>
    </citation>
    <scope>NUCLEOTIDE SEQUENCE</scope>
    <source>
        <strain evidence="2">S2-27</strain>
    </source>
</reference>
<feature type="signal peptide" evidence="1">
    <location>
        <begin position="1"/>
        <end position="29"/>
    </location>
</feature>
<proteinExistence type="predicted"/>
<name>A0ABT0YKM0_9BURK</name>
<dbReference type="PANTHER" id="PTHR43019:SF23">
    <property type="entry name" value="PROTEASE DO-LIKE 5, CHLOROPLASTIC"/>
    <property type="match status" value="1"/>
</dbReference>
<keyword evidence="3" id="KW-1185">Reference proteome</keyword>
<dbReference type="Proteomes" id="UP001165541">
    <property type="component" value="Unassembled WGS sequence"/>
</dbReference>
<protein>
    <submittedName>
        <fullName evidence="2">S1C family serine protease</fullName>
    </submittedName>
</protein>
<organism evidence="2 3">
    <name type="scientific">Caldimonas mangrovi</name>
    <dbReference type="NCBI Taxonomy" id="2944811"/>
    <lineage>
        <taxon>Bacteria</taxon>
        <taxon>Pseudomonadati</taxon>
        <taxon>Pseudomonadota</taxon>
        <taxon>Betaproteobacteria</taxon>
        <taxon>Burkholderiales</taxon>
        <taxon>Sphaerotilaceae</taxon>
        <taxon>Caldimonas</taxon>
    </lineage>
</organism>
<dbReference type="EMBL" id="JAMKFE010000002">
    <property type="protein sequence ID" value="MCM5678453.1"/>
    <property type="molecule type" value="Genomic_DNA"/>
</dbReference>
<evidence type="ECO:0000256" key="1">
    <source>
        <dbReference type="SAM" id="SignalP"/>
    </source>
</evidence>
<dbReference type="Gene3D" id="2.40.10.10">
    <property type="entry name" value="Trypsin-like serine proteases"/>
    <property type="match status" value="2"/>
</dbReference>
<keyword evidence="1" id="KW-0732">Signal</keyword>
<evidence type="ECO:0000313" key="2">
    <source>
        <dbReference type="EMBL" id="MCM5678453.1"/>
    </source>
</evidence>
<sequence>MEKAGGKSVRGVLALGMVLGTAVALPAEAAQALEPVQLFEKVSPSVWAVMTTDRQSKPLKQGTAIVVDREKAVVNCRFIESGNKVLLRRENVQIEAEVQYVDRPRDLCQLHVPNLAAPSIALAPPDSLRVGARAYVIGNAEGLENTMSDGIVSGVRRTEGRLAAVQTTASSAPGGGGLFDVQGRLIGVMAASAKDAQNLSLAMPAGWIAELPARHLTASTPGPVSVAPVAAVSVPQQAQATVAELRPGDTLEYRLTEQLTDTSQTVIFRLDSLQGGRLIFNEGRRIESGNGGLLSKNEPQGGELDLLTTEQGWDRSTYQAGAVWHERYVNERGGTKAAYRLKVRHLGNSRIRVAAGEFDAVAYALEGYLTRDEFASGRYQAKLWYSTALRRPVLFEVSTRSTGNRGASTFNIRERFELMRVTNGGR</sequence>
<dbReference type="Pfam" id="PF13365">
    <property type="entry name" value="Trypsin_2"/>
    <property type="match status" value="1"/>
</dbReference>
<dbReference type="PANTHER" id="PTHR43019">
    <property type="entry name" value="SERINE ENDOPROTEASE DEGS"/>
    <property type="match status" value="1"/>
</dbReference>
<dbReference type="SUPFAM" id="SSF50494">
    <property type="entry name" value="Trypsin-like serine proteases"/>
    <property type="match status" value="1"/>
</dbReference>
<gene>
    <name evidence="2" type="ORF">M8A51_02785</name>
</gene>
<dbReference type="InterPro" id="IPR009003">
    <property type="entry name" value="Peptidase_S1_PA"/>
</dbReference>
<dbReference type="GO" id="GO:0006508">
    <property type="term" value="P:proteolysis"/>
    <property type="evidence" value="ECO:0007669"/>
    <property type="project" value="UniProtKB-KW"/>
</dbReference>
<feature type="chain" id="PRO_5045169824" evidence="1">
    <location>
        <begin position="30"/>
        <end position="426"/>
    </location>
</feature>
<keyword evidence="2" id="KW-0645">Protease</keyword>
<dbReference type="InterPro" id="IPR043504">
    <property type="entry name" value="Peptidase_S1_PA_chymotrypsin"/>
</dbReference>
<comment type="caution">
    <text evidence="2">The sequence shown here is derived from an EMBL/GenBank/DDBJ whole genome shotgun (WGS) entry which is preliminary data.</text>
</comment>
<keyword evidence="2" id="KW-0378">Hydrolase</keyword>